<protein>
    <recommendedName>
        <fullName evidence="2">BZIP domain-containing protein</fullName>
    </recommendedName>
</protein>
<evidence type="ECO:0000313" key="3">
    <source>
        <dbReference type="EMBL" id="KAG9229577.1"/>
    </source>
</evidence>
<dbReference type="OrthoDB" id="5973539at2759"/>
<dbReference type="CDD" id="cd14686">
    <property type="entry name" value="bZIP"/>
    <property type="match status" value="1"/>
</dbReference>
<feature type="region of interest" description="Disordered" evidence="1">
    <location>
        <begin position="1"/>
        <end position="67"/>
    </location>
</feature>
<dbReference type="InterPro" id="IPR021833">
    <property type="entry name" value="DUF3425"/>
</dbReference>
<dbReference type="GO" id="GO:0003700">
    <property type="term" value="F:DNA-binding transcription factor activity"/>
    <property type="evidence" value="ECO:0007669"/>
    <property type="project" value="InterPro"/>
</dbReference>
<proteinExistence type="predicted"/>
<dbReference type="PANTHER" id="PTHR38116:SF8">
    <property type="entry name" value="BZIP DOMAIN-CONTAINING PROTEIN"/>
    <property type="match status" value="1"/>
</dbReference>
<name>A0A9P7YAE1_9HELO</name>
<gene>
    <name evidence="3" type="ORF">BJ875DRAFT_488775</name>
</gene>
<reference evidence="3" key="1">
    <citation type="journal article" date="2021" name="IMA Fungus">
        <title>Genomic characterization of three marine fungi, including Emericellopsis atlantica sp. nov. with signatures of a generalist lifestyle and marine biomass degradation.</title>
        <authorList>
            <person name="Hagestad O.C."/>
            <person name="Hou L."/>
            <person name="Andersen J.H."/>
            <person name="Hansen E.H."/>
            <person name="Altermark B."/>
            <person name="Li C."/>
            <person name="Kuhnert E."/>
            <person name="Cox R.J."/>
            <person name="Crous P.W."/>
            <person name="Spatafora J.W."/>
            <person name="Lail K."/>
            <person name="Amirebrahimi M."/>
            <person name="Lipzen A."/>
            <person name="Pangilinan J."/>
            <person name="Andreopoulos W."/>
            <person name="Hayes R.D."/>
            <person name="Ng V."/>
            <person name="Grigoriev I.V."/>
            <person name="Jackson S.A."/>
            <person name="Sutton T.D.S."/>
            <person name="Dobson A.D.W."/>
            <person name="Rama T."/>
        </authorList>
    </citation>
    <scope>NUCLEOTIDE SEQUENCE</scope>
    <source>
        <strain evidence="3">TRa018bII</strain>
    </source>
</reference>
<dbReference type="EMBL" id="MU251751">
    <property type="protein sequence ID" value="KAG9229577.1"/>
    <property type="molecule type" value="Genomic_DNA"/>
</dbReference>
<feature type="domain" description="BZIP" evidence="2">
    <location>
        <begin position="21"/>
        <end position="35"/>
    </location>
</feature>
<dbReference type="InterPro" id="IPR004827">
    <property type="entry name" value="bZIP"/>
</dbReference>
<keyword evidence="4" id="KW-1185">Reference proteome</keyword>
<accession>A0A9P7YAE1</accession>
<feature type="compositionally biased region" description="Basic and acidic residues" evidence="1">
    <location>
        <begin position="1"/>
        <end position="11"/>
    </location>
</feature>
<dbReference type="Pfam" id="PF11905">
    <property type="entry name" value="DUF3425"/>
    <property type="match status" value="1"/>
</dbReference>
<dbReference type="Proteomes" id="UP000824998">
    <property type="component" value="Unassembled WGS sequence"/>
</dbReference>
<dbReference type="AlphaFoldDB" id="A0A9P7YAE1"/>
<dbReference type="PROSITE" id="PS00036">
    <property type="entry name" value="BZIP_BASIC"/>
    <property type="match status" value="1"/>
</dbReference>
<evidence type="ECO:0000256" key="1">
    <source>
        <dbReference type="SAM" id="MobiDB-lite"/>
    </source>
</evidence>
<evidence type="ECO:0000259" key="2">
    <source>
        <dbReference type="PROSITE" id="PS00036"/>
    </source>
</evidence>
<feature type="compositionally biased region" description="Basic and acidic residues" evidence="1">
    <location>
        <begin position="45"/>
        <end position="61"/>
    </location>
</feature>
<comment type="caution">
    <text evidence="3">The sequence shown here is derived from an EMBL/GenBank/DDBJ whole genome shotgun (WGS) entry which is preliminary data.</text>
</comment>
<feature type="compositionally biased region" description="Basic residues" evidence="1">
    <location>
        <begin position="32"/>
        <end position="44"/>
    </location>
</feature>
<feature type="region of interest" description="Disordered" evidence="1">
    <location>
        <begin position="213"/>
        <end position="234"/>
    </location>
</feature>
<evidence type="ECO:0000313" key="4">
    <source>
        <dbReference type="Proteomes" id="UP000824998"/>
    </source>
</evidence>
<organism evidence="3 4">
    <name type="scientific">Amylocarpus encephaloides</name>
    <dbReference type="NCBI Taxonomy" id="45428"/>
    <lineage>
        <taxon>Eukaryota</taxon>
        <taxon>Fungi</taxon>
        <taxon>Dikarya</taxon>
        <taxon>Ascomycota</taxon>
        <taxon>Pezizomycotina</taxon>
        <taxon>Leotiomycetes</taxon>
        <taxon>Helotiales</taxon>
        <taxon>Helotiales incertae sedis</taxon>
        <taxon>Amylocarpus</taxon>
    </lineage>
</organism>
<sequence length="444" mass="49970">MPQAEEYDRRTPQKRIVTAARKEQNRMASRAYRQKKRISRKKKQHYQDEMADRRSLRELRPHKNHHLNVEAFGSSIGTEPGVDSAHEETAEDLALDRIQSYDWRTKLPPSNNVLASNDLSHLPAATESPSEFNSELITAPLSLHEPNDNSASMMTPHSFPSVGGARNYPGIPALHKSSSLREAISNIWKESASSTEQGPEELLGLSLRGCSRIGEISPDDEQSQPYPPEERDGSRRIEVAATTIEEDFVQAAVPDWSNTGHTWPLPDLHGNYLQLPQTSILTACLYNSLSLGINLQDLMTAHFCSPFYRPGTNISDNPRALLAASYVPSVPEHLQPTLPQILFPHHACFDLIPFPRLRARAIAFAASKPRLFNPLDLKKDVIHEGLMCWYRGSDSIRGSGQPWDMCSWEIAPWFRNKWRMLLDGEEVQVWKQSIALEGLSGVSE</sequence>
<dbReference type="PANTHER" id="PTHR38116">
    <property type="entry name" value="CHROMOSOME 7, WHOLE GENOME SHOTGUN SEQUENCE"/>
    <property type="match status" value="1"/>
</dbReference>